<feature type="compositionally biased region" description="Basic and acidic residues" evidence="1">
    <location>
        <begin position="91"/>
        <end position="101"/>
    </location>
</feature>
<name>A0AAN9FYL7_CROPI</name>
<sequence length="123" mass="13979">MDCTLNVIFNIYLSDSLPFLGENRSLRHQRRRQDLRHGDRQRSMLPRIPRPHLGAPAHHGGSRQRHDGFINLSEFAAFCKSESSSDGGAFELRRSRNEGRSHKPTTATLPLPICEIPKPRSPN</sequence>
<feature type="region of interest" description="Disordered" evidence="1">
    <location>
        <begin position="81"/>
        <end position="123"/>
    </location>
</feature>
<keyword evidence="3" id="KW-1185">Reference proteome</keyword>
<proteinExistence type="predicted"/>
<dbReference type="Proteomes" id="UP001372338">
    <property type="component" value="Unassembled WGS sequence"/>
</dbReference>
<comment type="caution">
    <text evidence="2">The sequence shown here is derived from an EMBL/GenBank/DDBJ whole genome shotgun (WGS) entry which is preliminary data.</text>
</comment>
<gene>
    <name evidence="2" type="ORF">RIF29_10039</name>
</gene>
<evidence type="ECO:0000256" key="1">
    <source>
        <dbReference type="SAM" id="MobiDB-lite"/>
    </source>
</evidence>
<evidence type="ECO:0000313" key="2">
    <source>
        <dbReference type="EMBL" id="KAK7281775.1"/>
    </source>
</evidence>
<accession>A0AAN9FYL7</accession>
<evidence type="ECO:0000313" key="3">
    <source>
        <dbReference type="Proteomes" id="UP001372338"/>
    </source>
</evidence>
<protein>
    <submittedName>
        <fullName evidence="2">Uncharacterized protein</fullName>
    </submittedName>
</protein>
<reference evidence="2 3" key="1">
    <citation type="submission" date="2024-01" db="EMBL/GenBank/DDBJ databases">
        <title>The genomes of 5 underutilized Papilionoideae crops provide insights into root nodulation and disease resistanc.</title>
        <authorList>
            <person name="Yuan L."/>
        </authorList>
    </citation>
    <scope>NUCLEOTIDE SEQUENCE [LARGE SCALE GENOMIC DNA]</scope>
    <source>
        <strain evidence="2">ZHUSHIDOU_FW_LH</strain>
        <tissue evidence="2">Leaf</tissue>
    </source>
</reference>
<dbReference type="EMBL" id="JAYWIO010000002">
    <property type="protein sequence ID" value="KAK7281775.1"/>
    <property type="molecule type" value="Genomic_DNA"/>
</dbReference>
<dbReference type="AlphaFoldDB" id="A0AAN9FYL7"/>
<feature type="region of interest" description="Disordered" evidence="1">
    <location>
        <begin position="24"/>
        <end position="66"/>
    </location>
</feature>
<organism evidence="2 3">
    <name type="scientific">Crotalaria pallida</name>
    <name type="common">Smooth rattlebox</name>
    <name type="synonym">Crotalaria striata</name>
    <dbReference type="NCBI Taxonomy" id="3830"/>
    <lineage>
        <taxon>Eukaryota</taxon>
        <taxon>Viridiplantae</taxon>
        <taxon>Streptophyta</taxon>
        <taxon>Embryophyta</taxon>
        <taxon>Tracheophyta</taxon>
        <taxon>Spermatophyta</taxon>
        <taxon>Magnoliopsida</taxon>
        <taxon>eudicotyledons</taxon>
        <taxon>Gunneridae</taxon>
        <taxon>Pentapetalae</taxon>
        <taxon>rosids</taxon>
        <taxon>fabids</taxon>
        <taxon>Fabales</taxon>
        <taxon>Fabaceae</taxon>
        <taxon>Papilionoideae</taxon>
        <taxon>50 kb inversion clade</taxon>
        <taxon>genistoids sensu lato</taxon>
        <taxon>core genistoids</taxon>
        <taxon>Crotalarieae</taxon>
        <taxon>Crotalaria</taxon>
    </lineage>
</organism>